<reference evidence="8 9" key="1">
    <citation type="journal article" date="2016" name="Front. Microbiol.">
        <title>Genome and transcriptome sequences reveal the specific parasitism of the nematophagous Purpureocillium lilacinum 36-1.</title>
        <authorList>
            <person name="Xie J."/>
            <person name="Li S."/>
            <person name="Mo C."/>
            <person name="Xiao X."/>
            <person name="Peng D."/>
            <person name="Wang G."/>
            <person name="Xiao Y."/>
        </authorList>
    </citation>
    <scope>NUCLEOTIDE SEQUENCE [LARGE SCALE GENOMIC DNA]</scope>
    <source>
        <strain evidence="8 9">36-1</strain>
    </source>
</reference>
<dbReference type="GO" id="GO:0005634">
    <property type="term" value="C:nucleus"/>
    <property type="evidence" value="ECO:0007669"/>
    <property type="project" value="UniProtKB-SubCell"/>
</dbReference>
<keyword evidence="2" id="KW-0805">Transcription regulation</keyword>
<keyword evidence="4" id="KW-0804">Transcription</keyword>
<dbReference type="Proteomes" id="UP000245956">
    <property type="component" value="Unassembled WGS sequence"/>
</dbReference>
<dbReference type="InterPro" id="IPR036864">
    <property type="entry name" value="Zn2-C6_fun-type_DNA-bd_sf"/>
</dbReference>
<dbReference type="EMBL" id="LCWV01000001">
    <property type="protein sequence ID" value="PWI76754.1"/>
    <property type="molecule type" value="Genomic_DNA"/>
</dbReference>
<dbReference type="AlphaFoldDB" id="A0A2U3EQH8"/>
<dbReference type="PANTHER" id="PTHR31845:SF32">
    <property type="entry name" value="MISCELLANEOUS ZN(II)2CYS6 TRANSCRIPTION FACTOR (EUROFUNG)-RELATED"/>
    <property type="match status" value="1"/>
</dbReference>
<proteinExistence type="predicted"/>
<dbReference type="Gene3D" id="4.10.240.10">
    <property type="entry name" value="Zn(2)-C6 fungal-type DNA-binding domain"/>
    <property type="match status" value="1"/>
</dbReference>
<keyword evidence="3" id="KW-0238">DNA-binding</keyword>
<feature type="compositionally biased region" description="Polar residues" evidence="6">
    <location>
        <begin position="130"/>
        <end position="139"/>
    </location>
</feature>
<evidence type="ECO:0000313" key="9">
    <source>
        <dbReference type="Proteomes" id="UP000245956"/>
    </source>
</evidence>
<dbReference type="InterPro" id="IPR001138">
    <property type="entry name" value="Zn2Cys6_DnaBD"/>
</dbReference>
<comment type="subcellular location">
    <subcellularLocation>
        <location evidence="1">Nucleus</location>
    </subcellularLocation>
</comment>
<evidence type="ECO:0000259" key="7">
    <source>
        <dbReference type="PROSITE" id="PS00463"/>
    </source>
</evidence>
<gene>
    <name evidence="8" type="ORF">PCL_03948</name>
</gene>
<dbReference type="PROSITE" id="PS00463">
    <property type="entry name" value="ZN2_CY6_FUNGAL_1"/>
    <property type="match status" value="1"/>
</dbReference>
<dbReference type="GO" id="GO:0000976">
    <property type="term" value="F:transcription cis-regulatory region binding"/>
    <property type="evidence" value="ECO:0007669"/>
    <property type="project" value="TreeGrafter"/>
</dbReference>
<feature type="domain" description="Zn(2)-C6 fungal-type" evidence="7">
    <location>
        <begin position="16"/>
        <end position="46"/>
    </location>
</feature>
<feature type="region of interest" description="Disordered" evidence="6">
    <location>
        <begin position="112"/>
        <end position="146"/>
    </location>
</feature>
<protein>
    <submittedName>
        <fullName evidence="8">Putative zn 2cys6 transcription factor protein</fullName>
    </submittedName>
</protein>
<keyword evidence="5" id="KW-0539">Nucleus</keyword>
<dbReference type="PANTHER" id="PTHR31845">
    <property type="entry name" value="FINGER DOMAIN PROTEIN, PUTATIVE-RELATED"/>
    <property type="match status" value="1"/>
</dbReference>
<evidence type="ECO:0000256" key="4">
    <source>
        <dbReference type="ARBA" id="ARBA00023163"/>
    </source>
</evidence>
<evidence type="ECO:0000256" key="3">
    <source>
        <dbReference type="ARBA" id="ARBA00023125"/>
    </source>
</evidence>
<dbReference type="GO" id="GO:0000981">
    <property type="term" value="F:DNA-binding transcription factor activity, RNA polymerase II-specific"/>
    <property type="evidence" value="ECO:0007669"/>
    <property type="project" value="InterPro"/>
</dbReference>
<evidence type="ECO:0000256" key="5">
    <source>
        <dbReference type="ARBA" id="ARBA00023242"/>
    </source>
</evidence>
<sequence>MELGTAVRESASYGKACSGCSKAKCRCILRGEGLSCERCHRLSKTCETSIAVRKRLNTRPTRRTTRLEDRLDALVTLLVTRAEPGGRNASSARRVFVNPVARSPGAIAAARAISPASEPNRAKESIEGPTISTDVSPSASGHGLSQGDHASAVAEQCLETFRTHHLQAFPYFHITPSTSAADVQRDWPFLWLNVRASCCKSYVEQRALELKVREAISQKMLVDLERSLDLLLGLITYLSWAVEKYRGKPLLSAYSSLAATLLFDLRLDRSSQEIPCREINVSKAYSHPIKQVVAAVDRNNVERRAVLGCYVVTATIAWFLRTKPVGWTAHMEDCLSHLAQHPEAPGDSKLVATARLFRIIEEVHSVSTWRKVESTSSQPQFYVKGLRAMLDNVKNTTPPEVLQDKNIKSYLCMVEALIFELALYTGRPTSVDFERTECFYMCLQGLKGCVDNFFTFTPDEAFGHPMPMHLHFSRSTHILYRLCLLDDPACDRVAVLRTVDLLGAVEQCAAMYAAVPAAVGLETSGDDMFTRTAEVLRATVPMWRRALEDSGAIPGPLTANMNSMVQDDMLLTDLLTDWWFADIFSVDGTL</sequence>
<dbReference type="InterPro" id="IPR051089">
    <property type="entry name" value="prtT"/>
</dbReference>
<evidence type="ECO:0000256" key="1">
    <source>
        <dbReference type="ARBA" id="ARBA00004123"/>
    </source>
</evidence>
<name>A0A2U3EQH8_PURLI</name>
<evidence type="ECO:0000256" key="2">
    <source>
        <dbReference type="ARBA" id="ARBA00023015"/>
    </source>
</evidence>
<accession>A0A2U3EQH8</accession>
<evidence type="ECO:0000313" key="8">
    <source>
        <dbReference type="EMBL" id="PWI76754.1"/>
    </source>
</evidence>
<comment type="caution">
    <text evidence="8">The sequence shown here is derived from an EMBL/GenBank/DDBJ whole genome shotgun (WGS) entry which is preliminary data.</text>
</comment>
<evidence type="ECO:0000256" key="6">
    <source>
        <dbReference type="SAM" id="MobiDB-lite"/>
    </source>
</evidence>
<organism evidence="8 9">
    <name type="scientific">Purpureocillium lilacinum</name>
    <name type="common">Paecilomyces lilacinus</name>
    <dbReference type="NCBI Taxonomy" id="33203"/>
    <lineage>
        <taxon>Eukaryota</taxon>
        <taxon>Fungi</taxon>
        <taxon>Dikarya</taxon>
        <taxon>Ascomycota</taxon>
        <taxon>Pezizomycotina</taxon>
        <taxon>Sordariomycetes</taxon>
        <taxon>Hypocreomycetidae</taxon>
        <taxon>Hypocreales</taxon>
        <taxon>Ophiocordycipitaceae</taxon>
        <taxon>Purpureocillium</taxon>
    </lineage>
</organism>
<dbReference type="GO" id="GO:0008270">
    <property type="term" value="F:zinc ion binding"/>
    <property type="evidence" value="ECO:0007669"/>
    <property type="project" value="InterPro"/>
</dbReference>